<evidence type="ECO:0000256" key="3">
    <source>
        <dbReference type="ARBA" id="ARBA00023136"/>
    </source>
</evidence>
<dbReference type="SUPFAM" id="SSF48726">
    <property type="entry name" value="Immunoglobulin"/>
    <property type="match status" value="1"/>
</dbReference>
<feature type="transmembrane region" description="Helical" evidence="6">
    <location>
        <begin position="104"/>
        <end position="122"/>
    </location>
</feature>
<dbReference type="Pfam" id="PF00047">
    <property type="entry name" value="ig"/>
    <property type="match status" value="1"/>
</dbReference>
<dbReference type="InterPro" id="IPR015631">
    <property type="entry name" value="CD2/SLAM_rcpt"/>
</dbReference>
<dbReference type="PROSITE" id="PS50835">
    <property type="entry name" value="IG_LIKE"/>
    <property type="match status" value="1"/>
</dbReference>
<reference evidence="9" key="1">
    <citation type="journal article" date="2006" name="Science">
        <title>Ancient noncoding elements conserved in the human genome.</title>
        <authorList>
            <person name="Venkatesh B."/>
            <person name="Kirkness E.F."/>
            <person name="Loh Y.H."/>
            <person name="Halpern A.L."/>
            <person name="Lee A.P."/>
            <person name="Johnson J."/>
            <person name="Dandona N."/>
            <person name="Viswanathan L.D."/>
            <person name="Tay A."/>
            <person name="Venter J.C."/>
            <person name="Strausberg R.L."/>
            <person name="Brenner S."/>
        </authorList>
    </citation>
    <scope>NUCLEOTIDE SEQUENCE [LARGE SCALE GENOMIC DNA]</scope>
</reference>
<evidence type="ECO:0000256" key="6">
    <source>
        <dbReference type="SAM" id="Phobius"/>
    </source>
</evidence>
<keyword evidence="4" id="KW-0325">Glycoprotein</keyword>
<protein>
    <recommendedName>
        <fullName evidence="7">Ig-like domain-containing protein</fullName>
    </recommendedName>
</protein>
<keyword evidence="2" id="KW-0732">Signal</keyword>
<dbReference type="AlphaFoldDB" id="A0A4W3J5S4"/>
<accession>A0A4W3J5S4</accession>
<proteinExistence type="predicted"/>
<comment type="subcellular location">
    <subcellularLocation>
        <location evidence="1">Membrane</location>
    </subcellularLocation>
</comment>
<evidence type="ECO:0000256" key="5">
    <source>
        <dbReference type="ARBA" id="ARBA00023319"/>
    </source>
</evidence>
<keyword evidence="6" id="KW-0812">Transmembrane</keyword>
<dbReference type="STRING" id="7868.ENSCMIP00000038489"/>
<keyword evidence="3 6" id="KW-0472">Membrane</keyword>
<keyword evidence="5" id="KW-0393">Immunoglobulin domain</keyword>
<organism evidence="8 9">
    <name type="scientific">Callorhinchus milii</name>
    <name type="common">Ghost shark</name>
    <dbReference type="NCBI Taxonomy" id="7868"/>
    <lineage>
        <taxon>Eukaryota</taxon>
        <taxon>Metazoa</taxon>
        <taxon>Chordata</taxon>
        <taxon>Craniata</taxon>
        <taxon>Vertebrata</taxon>
        <taxon>Chondrichthyes</taxon>
        <taxon>Holocephali</taxon>
        <taxon>Chimaeriformes</taxon>
        <taxon>Callorhinchidae</taxon>
        <taxon>Callorhinchus</taxon>
    </lineage>
</organism>
<dbReference type="PANTHER" id="PTHR12080">
    <property type="entry name" value="SIGNALING LYMPHOCYTIC ACTIVATION MOLECULE"/>
    <property type="match status" value="1"/>
</dbReference>
<dbReference type="GeneTree" id="ENSGT00970000196844"/>
<dbReference type="Gene3D" id="2.60.40.10">
    <property type="entry name" value="Immunoglobulins"/>
    <property type="match status" value="1"/>
</dbReference>
<evidence type="ECO:0000313" key="9">
    <source>
        <dbReference type="Proteomes" id="UP000314986"/>
    </source>
</evidence>
<evidence type="ECO:0000259" key="7">
    <source>
        <dbReference type="PROSITE" id="PS50835"/>
    </source>
</evidence>
<reference evidence="9" key="2">
    <citation type="journal article" date="2007" name="PLoS Biol.">
        <title>Survey sequencing and comparative analysis of the elephant shark (Callorhinchus milii) genome.</title>
        <authorList>
            <person name="Venkatesh B."/>
            <person name="Kirkness E.F."/>
            <person name="Loh Y.H."/>
            <person name="Halpern A.L."/>
            <person name="Lee A.P."/>
            <person name="Johnson J."/>
            <person name="Dandona N."/>
            <person name="Viswanathan L.D."/>
            <person name="Tay A."/>
            <person name="Venter J.C."/>
            <person name="Strausberg R.L."/>
            <person name="Brenner S."/>
        </authorList>
    </citation>
    <scope>NUCLEOTIDE SEQUENCE [LARGE SCALE GENOMIC DNA]</scope>
</reference>
<dbReference type="Ensembl" id="ENSCMIT00000039039.1">
    <property type="protein sequence ID" value="ENSCMIP00000038489.1"/>
    <property type="gene ID" value="ENSCMIG00000016151.1"/>
</dbReference>
<reference evidence="8" key="4">
    <citation type="submission" date="2025-08" db="UniProtKB">
        <authorList>
            <consortium name="Ensembl"/>
        </authorList>
    </citation>
    <scope>IDENTIFICATION</scope>
</reference>
<dbReference type="OMA" id="VCSKIHA"/>
<dbReference type="InParanoid" id="A0A4W3J5S4"/>
<dbReference type="InterPro" id="IPR007110">
    <property type="entry name" value="Ig-like_dom"/>
</dbReference>
<dbReference type="Proteomes" id="UP000314986">
    <property type="component" value="Unassembled WGS sequence"/>
</dbReference>
<reference evidence="8" key="5">
    <citation type="submission" date="2025-09" db="UniProtKB">
        <authorList>
            <consortium name="Ensembl"/>
        </authorList>
    </citation>
    <scope>IDENTIFICATION</scope>
</reference>
<feature type="domain" description="Ig-like" evidence="7">
    <location>
        <begin position="11"/>
        <end position="84"/>
    </location>
</feature>
<evidence type="ECO:0000256" key="1">
    <source>
        <dbReference type="ARBA" id="ARBA00004370"/>
    </source>
</evidence>
<dbReference type="InterPro" id="IPR013783">
    <property type="entry name" value="Ig-like_fold"/>
</dbReference>
<evidence type="ECO:0000256" key="2">
    <source>
        <dbReference type="ARBA" id="ARBA00022729"/>
    </source>
</evidence>
<dbReference type="CDD" id="cd00096">
    <property type="entry name" value="Ig"/>
    <property type="match status" value="1"/>
</dbReference>
<reference evidence="9" key="3">
    <citation type="journal article" date="2014" name="Nature">
        <title>Elephant shark genome provides unique insights into gnathostome evolution.</title>
        <authorList>
            <consortium name="International Elephant Shark Genome Sequencing Consortium"/>
            <person name="Venkatesh B."/>
            <person name="Lee A.P."/>
            <person name="Ravi V."/>
            <person name="Maurya A.K."/>
            <person name="Lian M.M."/>
            <person name="Swann J.B."/>
            <person name="Ohta Y."/>
            <person name="Flajnik M.F."/>
            <person name="Sutoh Y."/>
            <person name="Kasahara M."/>
            <person name="Hoon S."/>
            <person name="Gangu V."/>
            <person name="Roy S.W."/>
            <person name="Irimia M."/>
            <person name="Korzh V."/>
            <person name="Kondrychyn I."/>
            <person name="Lim Z.W."/>
            <person name="Tay B.H."/>
            <person name="Tohari S."/>
            <person name="Kong K.W."/>
            <person name="Ho S."/>
            <person name="Lorente-Galdos B."/>
            <person name="Quilez J."/>
            <person name="Marques-Bonet T."/>
            <person name="Raney B.J."/>
            <person name="Ingham P.W."/>
            <person name="Tay A."/>
            <person name="Hillier L.W."/>
            <person name="Minx P."/>
            <person name="Boehm T."/>
            <person name="Wilson R.K."/>
            <person name="Brenner S."/>
            <person name="Warren W.C."/>
        </authorList>
    </citation>
    <scope>NUCLEOTIDE SEQUENCE [LARGE SCALE GENOMIC DNA]</scope>
</reference>
<keyword evidence="9" id="KW-1185">Reference proteome</keyword>
<keyword evidence="6" id="KW-1133">Transmembrane helix</keyword>
<dbReference type="InterPro" id="IPR013151">
    <property type="entry name" value="Immunoglobulin_dom"/>
</dbReference>
<evidence type="ECO:0000256" key="4">
    <source>
        <dbReference type="ARBA" id="ARBA00023180"/>
    </source>
</evidence>
<dbReference type="InterPro" id="IPR036179">
    <property type="entry name" value="Ig-like_dom_sf"/>
</dbReference>
<dbReference type="PANTHER" id="PTHR12080:SF48">
    <property type="entry name" value="IMMUNOGLOBULIN SUBTYPE DOMAIN-CONTAINING PROTEIN"/>
    <property type="match status" value="1"/>
</dbReference>
<evidence type="ECO:0000313" key="8">
    <source>
        <dbReference type="Ensembl" id="ENSCMIP00000038489.1"/>
    </source>
</evidence>
<sequence>PLCVSELVSQPVVVIAVNCSSLNITLSCSVSNGTNVIFYWEKRHLSGIVNDTYDGKVLIIDSVRENCQHEYRCTAENPVSKRTTDLVKIEKCKQKEDKGENLSLMIRVSVLLFLILITITYFCCKRRKCADTELTSECNNSEYAIPLGAELSKVSCS</sequence>
<dbReference type="GO" id="GO:0016020">
    <property type="term" value="C:membrane"/>
    <property type="evidence" value="ECO:0007669"/>
    <property type="project" value="UniProtKB-SubCell"/>
</dbReference>
<name>A0A4W3J5S4_CALMI</name>